<dbReference type="GO" id="GO:0006351">
    <property type="term" value="P:DNA-templated transcription"/>
    <property type="evidence" value="ECO:0007669"/>
    <property type="project" value="InterPro"/>
</dbReference>
<comment type="similarity">
    <text evidence="1">Belongs to the arylamine N-acetyltransferase family.</text>
</comment>
<dbReference type="Pfam" id="PF00797">
    <property type="entry name" value="Acetyltransf_2"/>
    <property type="match status" value="1"/>
</dbReference>
<dbReference type="SMART" id="SM00066">
    <property type="entry name" value="GAL4"/>
    <property type="match status" value="1"/>
</dbReference>
<dbReference type="InterPro" id="IPR038765">
    <property type="entry name" value="Papain-like_cys_pep_sf"/>
</dbReference>
<dbReference type="InterPro" id="IPR007219">
    <property type="entry name" value="XnlR_reg_dom"/>
</dbReference>
<dbReference type="InterPro" id="IPR053710">
    <property type="entry name" value="Arylamine_NAT_domain_sf"/>
</dbReference>
<feature type="compositionally biased region" description="Low complexity" evidence="7">
    <location>
        <begin position="740"/>
        <end position="750"/>
    </location>
</feature>
<dbReference type="OrthoDB" id="4763826at2759"/>
<dbReference type="SUPFAM" id="SSF57701">
    <property type="entry name" value="Zn2/Cys6 DNA-binding domain"/>
    <property type="match status" value="1"/>
</dbReference>
<dbReference type="Gene3D" id="4.10.240.10">
    <property type="entry name" value="Zn(2)-C6 fungal-type DNA-binding domain"/>
    <property type="match status" value="1"/>
</dbReference>
<keyword evidence="2" id="KW-0479">Metal-binding</keyword>
<dbReference type="InterPro" id="IPR001447">
    <property type="entry name" value="Arylamine_N-AcTrfase"/>
</dbReference>
<sequence length="1137" mass="124550">MPPSSPETRGRPPSDNGLEPALATGPPASKRRRIGLACNSCRVRKSRCDGRRPSCSSCHSLGFDCLYEPGESASVVVRKDYVSDVEQRLAFVEHRLQRLNDVLKGHLSPCPGSGPGPSSPSQGQPRAQAASSSDAPPGTHETCAIGLEEPQDEDAHPNGMAMVFVEEQSSAFFGESSNINFTQLLLRAIAARHRVAPAMASAVMDGGSIVASVTQSQPYQPAGPPSSSLDTAPTALPSVDEMDSLLTIYFNTAGAVFPFIHEASMRKTYAECRRNGFTRARRTWLGNFDRDSMSSARKRHERSNVFYKRANELCGDLSRRVISLEIVHYLILTVIHCQGTQRSVQAWNYHGLVIRSAMALGLHPDSAAKAADPVQQETHRRTWLVIYILDKVLSTAFGRPASISSEQMGTSSLVLALSPSSLSGVNVHIDLPGEFLRVSFELYQIMGNSLASQYGANGADEMGSLRASGELRRALQGWAASLPPYLRTCEPGSSILHQNSAGNRLRVILTLRYHNLAILVHKPLLSTTIRHLFLGEGDSRGPPPYLVQLAMAEAHECTRAAQVTIELVHAIISADPSSRNNLGTWFYTLYYVFTASLVISSRMLWAQHGQEVADEAAVTDAKALLGKAERIFHELDHDNTLIESCLEYIRRLGRMCSLKGQSLTPVLTDEQVASEAETDGATYIMPLSEEDTEAFELFTSEMFDPSIFEGFQQSPMERPSMAGANQNFGNDDGHSHGHSHSYSNSHSGNGLCQPSSPPSPTSRDIRCVHLRHTHTMASSDSEPTALTQLALDADSRPRFSSAELQDYFARIGLPQAHLDSPVLQDAAKARTREHGLPFLRALTLYHMCSITFDNLVLHYSPHRTVTLDQAELHARIIRGGRGGRCMEQNSLLATVLRSLGFEVRNCAGRVARAMSPYSAVRANQAQTYDGWNHMLDLVALDGEWYVVDVGMGAMGPNCVYPLRDGFEAVSVAPRRIRLQRRPIPESHASGAAVGAPPPELWCYDVCYKPAAAPADNEWTPVYCFTEAEFLPQDYEMMSWFTSTHPRSFFTRYVTCTKMLKGPVPAGEADAAGEHGGEAIVGNITLFKNAVRETIGSTRRIVKECKTEAERVQVLADVFGVQLTDAEKEGMPADRRLG</sequence>
<dbReference type="InParanoid" id="A0A136IQI1"/>
<dbReference type="Gene3D" id="3.30.2140.20">
    <property type="match status" value="1"/>
</dbReference>
<evidence type="ECO:0000256" key="4">
    <source>
        <dbReference type="ARBA" id="ARBA00023125"/>
    </source>
</evidence>
<dbReference type="CDD" id="cd00067">
    <property type="entry name" value="GAL4"/>
    <property type="match status" value="1"/>
</dbReference>
<keyword evidence="6" id="KW-0539">Nucleus</keyword>
<feature type="compositionally biased region" description="Low complexity" evidence="7">
    <location>
        <begin position="119"/>
        <end position="133"/>
    </location>
</feature>
<evidence type="ECO:0000256" key="7">
    <source>
        <dbReference type="SAM" id="MobiDB-lite"/>
    </source>
</evidence>
<dbReference type="InterPro" id="IPR036864">
    <property type="entry name" value="Zn2-C6_fun-type_DNA-bd_sf"/>
</dbReference>
<evidence type="ECO:0000256" key="3">
    <source>
        <dbReference type="ARBA" id="ARBA00023015"/>
    </source>
</evidence>
<dbReference type="GO" id="GO:0016407">
    <property type="term" value="F:acetyltransferase activity"/>
    <property type="evidence" value="ECO:0007669"/>
    <property type="project" value="InterPro"/>
</dbReference>
<name>A0A136IQI1_9PEZI</name>
<reference evidence="10" key="1">
    <citation type="submission" date="2016-02" db="EMBL/GenBank/DDBJ databases">
        <title>Draft genome sequence of Microdochium bolleyi, a fungal endophyte of beachgrass.</title>
        <authorList>
            <consortium name="DOE Joint Genome Institute"/>
            <person name="David A.S."/>
            <person name="May G."/>
            <person name="Haridas S."/>
            <person name="Lim J."/>
            <person name="Wang M."/>
            <person name="Labutti K."/>
            <person name="Lipzen A."/>
            <person name="Barry K."/>
            <person name="Grigoriev I.V."/>
        </authorList>
    </citation>
    <scope>NUCLEOTIDE SEQUENCE [LARGE SCALE GENOMIC DNA]</scope>
    <source>
        <strain evidence="10">J235TASD1</strain>
    </source>
</reference>
<evidence type="ECO:0000313" key="9">
    <source>
        <dbReference type="EMBL" id="KXJ87180.1"/>
    </source>
</evidence>
<gene>
    <name evidence="9" type="ORF">Micbo1qcDRAFT_190359</name>
</gene>
<dbReference type="InterPro" id="IPR001138">
    <property type="entry name" value="Zn2Cys6_DnaBD"/>
</dbReference>
<dbReference type="GO" id="GO:0005634">
    <property type="term" value="C:nucleus"/>
    <property type="evidence" value="ECO:0007669"/>
    <property type="project" value="TreeGrafter"/>
</dbReference>
<dbReference type="InterPro" id="IPR051127">
    <property type="entry name" value="Fungal_SecMet_Regulators"/>
</dbReference>
<feature type="region of interest" description="Disordered" evidence="7">
    <location>
        <begin position="104"/>
        <end position="143"/>
    </location>
</feature>
<dbReference type="AlphaFoldDB" id="A0A136IQI1"/>
<dbReference type="CDD" id="cd12148">
    <property type="entry name" value="fungal_TF_MHR"/>
    <property type="match status" value="1"/>
</dbReference>
<feature type="region of interest" description="Disordered" evidence="7">
    <location>
        <begin position="1"/>
        <end position="30"/>
    </location>
</feature>
<dbReference type="GO" id="GO:0000435">
    <property type="term" value="P:positive regulation of transcription from RNA polymerase II promoter by galactose"/>
    <property type="evidence" value="ECO:0007669"/>
    <property type="project" value="TreeGrafter"/>
</dbReference>
<dbReference type="SUPFAM" id="SSF54001">
    <property type="entry name" value="Cysteine proteinases"/>
    <property type="match status" value="1"/>
</dbReference>
<dbReference type="Pfam" id="PF04082">
    <property type="entry name" value="Fungal_trans"/>
    <property type="match status" value="1"/>
</dbReference>
<dbReference type="PROSITE" id="PS50048">
    <property type="entry name" value="ZN2_CY6_FUNGAL_2"/>
    <property type="match status" value="1"/>
</dbReference>
<evidence type="ECO:0000256" key="6">
    <source>
        <dbReference type="ARBA" id="ARBA00023242"/>
    </source>
</evidence>
<dbReference type="EMBL" id="KQ964264">
    <property type="protein sequence ID" value="KXJ87180.1"/>
    <property type="molecule type" value="Genomic_DNA"/>
</dbReference>
<dbReference type="PANTHER" id="PTHR47424:SF3">
    <property type="entry name" value="REGULATORY PROTEIN GAL4"/>
    <property type="match status" value="1"/>
</dbReference>
<proteinExistence type="inferred from homology"/>
<evidence type="ECO:0000256" key="2">
    <source>
        <dbReference type="ARBA" id="ARBA00022723"/>
    </source>
</evidence>
<keyword evidence="3" id="KW-0805">Transcription regulation</keyword>
<dbReference type="GO" id="GO:0000981">
    <property type="term" value="F:DNA-binding transcription factor activity, RNA polymerase II-specific"/>
    <property type="evidence" value="ECO:0007669"/>
    <property type="project" value="InterPro"/>
</dbReference>
<dbReference type="Proteomes" id="UP000070501">
    <property type="component" value="Unassembled WGS sequence"/>
</dbReference>
<dbReference type="GO" id="GO:0008270">
    <property type="term" value="F:zinc ion binding"/>
    <property type="evidence" value="ECO:0007669"/>
    <property type="project" value="InterPro"/>
</dbReference>
<keyword evidence="10" id="KW-1185">Reference proteome</keyword>
<dbReference type="PANTHER" id="PTHR47424">
    <property type="entry name" value="REGULATORY PROTEIN GAL4"/>
    <property type="match status" value="1"/>
</dbReference>
<protein>
    <recommendedName>
        <fullName evidence="8">Zn(2)-C6 fungal-type domain-containing protein</fullName>
    </recommendedName>
</protein>
<accession>A0A136IQI1</accession>
<dbReference type="GO" id="GO:0000978">
    <property type="term" value="F:RNA polymerase II cis-regulatory region sequence-specific DNA binding"/>
    <property type="evidence" value="ECO:0007669"/>
    <property type="project" value="TreeGrafter"/>
</dbReference>
<evidence type="ECO:0000259" key="8">
    <source>
        <dbReference type="PROSITE" id="PS50048"/>
    </source>
</evidence>
<feature type="region of interest" description="Disordered" evidence="7">
    <location>
        <begin position="215"/>
        <end position="234"/>
    </location>
</feature>
<organism evidence="9 10">
    <name type="scientific">Microdochium bolleyi</name>
    <dbReference type="NCBI Taxonomy" id="196109"/>
    <lineage>
        <taxon>Eukaryota</taxon>
        <taxon>Fungi</taxon>
        <taxon>Dikarya</taxon>
        <taxon>Ascomycota</taxon>
        <taxon>Pezizomycotina</taxon>
        <taxon>Sordariomycetes</taxon>
        <taxon>Xylariomycetidae</taxon>
        <taxon>Xylariales</taxon>
        <taxon>Microdochiaceae</taxon>
        <taxon>Microdochium</taxon>
    </lineage>
</organism>
<evidence type="ECO:0000313" key="10">
    <source>
        <dbReference type="Proteomes" id="UP000070501"/>
    </source>
</evidence>
<feature type="compositionally biased region" description="Polar residues" evidence="7">
    <location>
        <begin position="215"/>
        <end position="231"/>
    </location>
</feature>
<feature type="domain" description="Zn(2)-C6 fungal-type" evidence="8">
    <location>
        <begin position="37"/>
        <end position="67"/>
    </location>
</feature>
<keyword evidence="5" id="KW-0804">Transcription</keyword>
<dbReference type="Pfam" id="PF00172">
    <property type="entry name" value="Zn_clus"/>
    <property type="match status" value="1"/>
</dbReference>
<feature type="region of interest" description="Disordered" evidence="7">
    <location>
        <begin position="716"/>
        <end position="763"/>
    </location>
</feature>
<evidence type="ECO:0000256" key="5">
    <source>
        <dbReference type="ARBA" id="ARBA00023163"/>
    </source>
</evidence>
<dbReference type="PROSITE" id="PS00463">
    <property type="entry name" value="ZN2_CY6_FUNGAL_1"/>
    <property type="match status" value="1"/>
</dbReference>
<keyword evidence="4" id="KW-0238">DNA-binding</keyword>
<evidence type="ECO:0000256" key="1">
    <source>
        <dbReference type="ARBA" id="ARBA00006547"/>
    </source>
</evidence>
<dbReference type="SMART" id="SM00906">
    <property type="entry name" value="Fungal_trans"/>
    <property type="match status" value="1"/>
</dbReference>